<keyword evidence="1" id="KW-0436">Ligase</keyword>
<dbReference type="Gene3D" id="3.40.50.20">
    <property type="match status" value="1"/>
</dbReference>
<keyword evidence="3 4" id="KW-0067">ATP-binding</keyword>
<sequence>MARHLLLVGSSSAALRAAAELGFRVTHLDDIRRVRPEHLGRAARTVLTDLSDEAEVLAMAAAVHRADPVEMVLSMQEDSLEVAALLAARLGVPGLAADAVANTRDKARMRAVTQAAGLASTVPFLAGPSTPGDRLRWAGEVGYPVISKPRDGSGSRDIRIHRRAEDLATAAPTALLEKYVGGSEHSIEAVSRDGVHHLVAVTDKTVSADGRFVEMGHCQPSRLPADVLGRARDELAAFLDAVGVVNGVTHTEIKVCDGRVFIVESHTRPGGDRIVEITKAATGLDLAVAGLAAVAGLPSAGVAAGRPGGAVVSRYFTLAQAEIAAVHGLDTVRADPAVLMCHFPYGTGDTPPRTVSSSTRHGYLICLGADLDEATAAVTRLAALVKVEYRR</sequence>
<dbReference type="PANTHER" id="PTHR43585:SF2">
    <property type="entry name" value="ATP-GRASP ENZYME FSQD"/>
    <property type="match status" value="1"/>
</dbReference>
<proteinExistence type="predicted"/>
<dbReference type="GO" id="GO:0016874">
    <property type="term" value="F:ligase activity"/>
    <property type="evidence" value="ECO:0007669"/>
    <property type="project" value="UniProtKB-KW"/>
</dbReference>
<evidence type="ECO:0000256" key="3">
    <source>
        <dbReference type="ARBA" id="ARBA00022840"/>
    </source>
</evidence>
<organism evidence="6 7">
    <name type="scientific">Catellatospora bangladeshensis</name>
    <dbReference type="NCBI Taxonomy" id="310355"/>
    <lineage>
        <taxon>Bacteria</taxon>
        <taxon>Bacillati</taxon>
        <taxon>Actinomycetota</taxon>
        <taxon>Actinomycetes</taxon>
        <taxon>Micromonosporales</taxon>
        <taxon>Micromonosporaceae</taxon>
        <taxon>Catellatospora</taxon>
    </lineage>
</organism>
<feature type="domain" description="ATP-grasp" evidence="5">
    <location>
        <begin position="110"/>
        <end position="295"/>
    </location>
</feature>
<dbReference type="SUPFAM" id="SSF56059">
    <property type="entry name" value="Glutathione synthetase ATP-binding domain-like"/>
    <property type="match status" value="1"/>
</dbReference>
<reference evidence="6 7" key="1">
    <citation type="submission" date="2021-01" db="EMBL/GenBank/DDBJ databases">
        <title>Whole genome shotgun sequence of Catellatospora bangladeshensis NBRC 107357.</title>
        <authorList>
            <person name="Komaki H."/>
            <person name="Tamura T."/>
        </authorList>
    </citation>
    <scope>NUCLEOTIDE SEQUENCE [LARGE SCALE GENOMIC DNA]</scope>
    <source>
        <strain evidence="6 7">NBRC 107357</strain>
    </source>
</reference>
<evidence type="ECO:0000256" key="4">
    <source>
        <dbReference type="PROSITE-ProRule" id="PRU00409"/>
    </source>
</evidence>
<dbReference type="Pfam" id="PF18130">
    <property type="entry name" value="ATPgrasp_N"/>
    <property type="match status" value="1"/>
</dbReference>
<dbReference type="EMBL" id="BONF01000037">
    <property type="protein sequence ID" value="GIF84365.1"/>
    <property type="molecule type" value="Genomic_DNA"/>
</dbReference>
<dbReference type="InterPro" id="IPR011761">
    <property type="entry name" value="ATP-grasp"/>
</dbReference>
<dbReference type="Gene3D" id="3.30.470.20">
    <property type="entry name" value="ATP-grasp fold, B domain"/>
    <property type="match status" value="1"/>
</dbReference>
<comment type="caution">
    <text evidence="6">The sequence shown here is derived from an EMBL/GenBank/DDBJ whole genome shotgun (WGS) entry which is preliminary data.</text>
</comment>
<dbReference type="GO" id="GO:0046872">
    <property type="term" value="F:metal ion binding"/>
    <property type="evidence" value="ECO:0007669"/>
    <property type="project" value="InterPro"/>
</dbReference>
<accession>A0A8J3NN07</accession>
<evidence type="ECO:0000256" key="1">
    <source>
        <dbReference type="ARBA" id="ARBA00022598"/>
    </source>
</evidence>
<keyword evidence="2 4" id="KW-0547">Nucleotide-binding</keyword>
<evidence type="ECO:0000259" key="5">
    <source>
        <dbReference type="PROSITE" id="PS50975"/>
    </source>
</evidence>
<dbReference type="AlphaFoldDB" id="A0A8J3NN07"/>
<dbReference type="InterPro" id="IPR040570">
    <property type="entry name" value="LAL_C2"/>
</dbReference>
<dbReference type="InterPro" id="IPR052032">
    <property type="entry name" value="ATP-dep_AA_Ligase"/>
</dbReference>
<protein>
    <recommendedName>
        <fullName evidence="5">ATP-grasp domain-containing protein</fullName>
    </recommendedName>
</protein>
<dbReference type="Proteomes" id="UP000601223">
    <property type="component" value="Unassembled WGS sequence"/>
</dbReference>
<dbReference type="Pfam" id="PF13535">
    <property type="entry name" value="ATP-grasp_4"/>
    <property type="match status" value="1"/>
</dbReference>
<name>A0A8J3NN07_9ACTN</name>
<dbReference type="InterPro" id="IPR041472">
    <property type="entry name" value="BL00235/CARNS1_N"/>
</dbReference>
<dbReference type="Pfam" id="PF18603">
    <property type="entry name" value="LAL_C2"/>
    <property type="match status" value="1"/>
</dbReference>
<evidence type="ECO:0000256" key="2">
    <source>
        <dbReference type="ARBA" id="ARBA00022741"/>
    </source>
</evidence>
<evidence type="ECO:0000313" key="7">
    <source>
        <dbReference type="Proteomes" id="UP000601223"/>
    </source>
</evidence>
<dbReference type="RefSeq" id="WP_203752565.1">
    <property type="nucleotide sequence ID" value="NZ_BONF01000037.1"/>
</dbReference>
<evidence type="ECO:0000313" key="6">
    <source>
        <dbReference type="EMBL" id="GIF84365.1"/>
    </source>
</evidence>
<gene>
    <name evidence="6" type="ORF">Cba03nite_57140</name>
</gene>
<dbReference type="GO" id="GO:0005524">
    <property type="term" value="F:ATP binding"/>
    <property type="evidence" value="ECO:0007669"/>
    <property type="project" value="UniProtKB-UniRule"/>
</dbReference>
<dbReference type="PROSITE" id="PS50975">
    <property type="entry name" value="ATP_GRASP"/>
    <property type="match status" value="1"/>
</dbReference>
<keyword evidence="7" id="KW-1185">Reference proteome</keyword>
<dbReference type="PANTHER" id="PTHR43585">
    <property type="entry name" value="FUMIPYRROLE BIOSYNTHESIS PROTEIN C"/>
    <property type="match status" value="1"/>
</dbReference>